<proteinExistence type="predicted"/>
<evidence type="ECO:0000256" key="1">
    <source>
        <dbReference type="SAM" id="MobiDB-lite"/>
    </source>
</evidence>
<reference evidence="2 3" key="1">
    <citation type="journal article" date="2019" name="Nat. Ecol. Evol.">
        <title>Megaphylogeny resolves global patterns of mushroom evolution.</title>
        <authorList>
            <person name="Varga T."/>
            <person name="Krizsan K."/>
            <person name="Foldi C."/>
            <person name="Dima B."/>
            <person name="Sanchez-Garcia M."/>
            <person name="Sanchez-Ramirez S."/>
            <person name="Szollosi G.J."/>
            <person name="Szarkandi J.G."/>
            <person name="Papp V."/>
            <person name="Albert L."/>
            <person name="Andreopoulos W."/>
            <person name="Angelini C."/>
            <person name="Antonin V."/>
            <person name="Barry K.W."/>
            <person name="Bougher N.L."/>
            <person name="Buchanan P."/>
            <person name="Buyck B."/>
            <person name="Bense V."/>
            <person name="Catcheside P."/>
            <person name="Chovatia M."/>
            <person name="Cooper J."/>
            <person name="Damon W."/>
            <person name="Desjardin D."/>
            <person name="Finy P."/>
            <person name="Geml J."/>
            <person name="Haridas S."/>
            <person name="Hughes K."/>
            <person name="Justo A."/>
            <person name="Karasinski D."/>
            <person name="Kautmanova I."/>
            <person name="Kiss B."/>
            <person name="Kocsube S."/>
            <person name="Kotiranta H."/>
            <person name="LaButti K.M."/>
            <person name="Lechner B.E."/>
            <person name="Liimatainen K."/>
            <person name="Lipzen A."/>
            <person name="Lukacs Z."/>
            <person name="Mihaltcheva S."/>
            <person name="Morgado L.N."/>
            <person name="Niskanen T."/>
            <person name="Noordeloos M.E."/>
            <person name="Ohm R.A."/>
            <person name="Ortiz-Santana B."/>
            <person name="Ovrebo C."/>
            <person name="Racz N."/>
            <person name="Riley R."/>
            <person name="Savchenko A."/>
            <person name="Shiryaev A."/>
            <person name="Soop K."/>
            <person name="Spirin V."/>
            <person name="Szebenyi C."/>
            <person name="Tomsovsky M."/>
            <person name="Tulloss R.E."/>
            <person name="Uehling J."/>
            <person name="Grigoriev I.V."/>
            <person name="Vagvolgyi C."/>
            <person name="Papp T."/>
            <person name="Martin F.M."/>
            <person name="Miettinen O."/>
            <person name="Hibbett D.S."/>
            <person name="Nagy L.G."/>
        </authorList>
    </citation>
    <scope>NUCLEOTIDE SEQUENCE [LARGE SCALE GENOMIC DNA]</scope>
    <source>
        <strain evidence="2 3">OMC1185</strain>
    </source>
</reference>
<evidence type="ECO:0000313" key="3">
    <source>
        <dbReference type="Proteomes" id="UP000305948"/>
    </source>
</evidence>
<evidence type="ECO:0000313" key="2">
    <source>
        <dbReference type="EMBL" id="TFK48296.1"/>
    </source>
</evidence>
<gene>
    <name evidence="2" type="ORF">OE88DRAFT_1810590</name>
</gene>
<dbReference type="AlphaFoldDB" id="A0A5C3MVT7"/>
<dbReference type="Proteomes" id="UP000305948">
    <property type="component" value="Unassembled WGS sequence"/>
</dbReference>
<dbReference type="EMBL" id="ML213520">
    <property type="protein sequence ID" value="TFK48296.1"/>
    <property type="molecule type" value="Genomic_DNA"/>
</dbReference>
<organism evidence="2 3">
    <name type="scientific">Heliocybe sulcata</name>
    <dbReference type="NCBI Taxonomy" id="5364"/>
    <lineage>
        <taxon>Eukaryota</taxon>
        <taxon>Fungi</taxon>
        <taxon>Dikarya</taxon>
        <taxon>Basidiomycota</taxon>
        <taxon>Agaricomycotina</taxon>
        <taxon>Agaricomycetes</taxon>
        <taxon>Gloeophyllales</taxon>
        <taxon>Gloeophyllaceae</taxon>
        <taxon>Heliocybe</taxon>
    </lineage>
</organism>
<sequence length="117" mass="13172">MPRYQFEDDEGVLEESGEKDGMSESEEDLSEQSDDEGGSHDWARHVRDDGRGQIGSLRKSSDRGVGGPVSHPTNRKDYKKKKSDGEKKTEKETKDDKKHEQEDRSVSTSKQSKGSDK</sequence>
<name>A0A5C3MVT7_9AGAM</name>
<feature type="region of interest" description="Disordered" evidence="1">
    <location>
        <begin position="1"/>
        <end position="117"/>
    </location>
</feature>
<keyword evidence="3" id="KW-1185">Reference proteome</keyword>
<feature type="compositionally biased region" description="Basic and acidic residues" evidence="1">
    <location>
        <begin position="37"/>
        <end position="51"/>
    </location>
</feature>
<feature type="compositionally biased region" description="Acidic residues" evidence="1">
    <location>
        <begin position="23"/>
        <end position="36"/>
    </location>
</feature>
<accession>A0A5C3MVT7</accession>
<feature type="compositionally biased region" description="Polar residues" evidence="1">
    <location>
        <begin position="106"/>
        <end position="117"/>
    </location>
</feature>
<feature type="compositionally biased region" description="Basic and acidic residues" evidence="1">
    <location>
        <begin position="83"/>
        <end position="105"/>
    </location>
</feature>
<protein>
    <submittedName>
        <fullName evidence="2">Uncharacterized protein</fullName>
    </submittedName>
</protein>